<feature type="compositionally biased region" description="Basic and acidic residues" evidence="1">
    <location>
        <begin position="260"/>
        <end position="300"/>
    </location>
</feature>
<accession>A0A166MQC4</accession>
<keyword evidence="3" id="KW-1185">Reference proteome</keyword>
<dbReference type="AlphaFoldDB" id="A0A166MQC4"/>
<reference evidence="2 3" key="1">
    <citation type="journal article" date="2016" name="Mol. Biol. Evol.">
        <title>Comparative Genomics of Early-Diverging Mushroom-Forming Fungi Provides Insights into the Origins of Lignocellulose Decay Capabilities.</title>
        <authorList>
            <person name="Nagy L.G."/>
            <person name="Riley R."/>
            <person name="Tritt A."/>
            <person name="Adam C."/>
            <person name="Daum C."/>
            <person name="Floudas D."/>
            <person name="Sun H."/>
            <person name="Yadav J.S."/>
            <person name="Pangilinan J."/>
            <person name="Larsson K.H."/>
            <person name="Matsuura K."/>
            <person name="Barry K."/>
            <person name="Labutti K."/>
            <person name="Kuo R."/>
            <person name="Ohm R.A."/>
            <person name="Bhattacharya S.S."/>
            <person name="Shirouzu T."/>
            <person name="Yoshinaga Y."/>
            <person name="Martin F.M."/>
            <person name="Grigoriev I.V."/>
            <person name="Hibbett D.S."/>
        </authorList>
    </citation>
    <scope>NUCLEOTIDE SEQUENCE [LARGE SCALE GENOMIC DNA]</scope>
    <source>
        <strain evidence="2 3">HHB12733</strain>
    </source>
</reference>
<feature type="region of interest" description="Disordered" evidence="1">
    <location>
        <begin position="260"/>
        <end position="306"/>
    </location>
</feature>
<sequence>MFSTLFAQKRNGTSLEAANSMQPADLHKQEYCWPCGASLPQNGRDKRDIWRTTAREARRADMAKVLGEESLMYIDEAVPDLAYWTITTPYLGKHRFTWQSLEVPVSQCAEELGLTELASYCSRLPDTSALRNLDFYFVTLDSRYAVPKIAGIVKKTEAGSAKRLSDDEAYDEISHYCYEHGVSLCLVCRLVLSTITWKWPKQMANIRVYHRGRTMDGWELVPLFDQKELWEYLTEVRKTEKPEGWEKELASVRITGSTLGEREAENARREAEKAQRVAEKKEAERKRKEELAERKKAEMRKTRKRE</sequence>
<evidence type="ECO:0000313" key="3">
    <source>
        <dbReference type="Proteomes" id="UP000076842"/>
    </source>
</evidence>
<dbReference type="OrthoDB" id="10525944at2759"/>
<gene>
    <name evidence="2" type="ORF">CALCODRAFT_489068</name>
</gene>
<evidence type="ECO:0000256" key="1">
    <source>
        <dbReference type="SAM" id="MobiDB-lite"/>
    </source>
</evidence>
<organism evidence="2 3">
    <name type="scientific">Calocera cornea HHB12733</name>
    <dbReference type="NCBI Taxonomy" id="1353952"/>
    <lineage>
        <taxon>Eukaryota</taxon>
        <taxon>Fungi</taxon>
        <taxon>Dikarya</taxon>
        <taxon>Basidiomycota</taxon>
        <taxon>Agaricomycotina</taxon>
        <taxon>Dacrymycetes</taxon>
        <taxon>Dacrymycetales</taxon>
        <taxon>Dacrymycetaceae</taxon>
        <taxon>Calocera</taxon>
    </lineage>
</organism>
<protein>
    <submittedName>
        <fullName evidence="2">Uncharacterized protein</fullName>
    </submittedName>
</protein>
<proteinExistence type="predicted"/>
<dbReference type="Proteomes" id="UP000076842">
    <property type="component" value="Unassembled WGS sequence"/>
</dbReference>
<dbReference type="EMBL" id="KV424313">
    <property type="protein sequence ID" value="KZT47803.1"/>
    <property type="molecule type" value="Genomic_DNA"/>
</dbReference>
<evidence type="ECO:0000313" key="2">
    <source>
        <dbReference type="EMBL" id="KZT47803.1"/>
    </source>
</evidence>
<dbReference type="InParanoid" id="A0A166MQC4"/>
<name>A0A166MQC4_9BASI</name>